<sequence>MATSLAIALSASANAASQNKGGKPQSTAPADVAAINTCLTAAEKSGGFGAECVGLVAHPCIKEAAGKNDDVARKNACAERELAIWTVKMREALKNVQSGGFKDIIEASQKTFAASRDRFCAVFDKIEPGIYPAGASYCRLRETANRTLSLIMLGVAVNEH</sequence>
<proteinExistence type="predicted"/>
<reference evidence="3 4" key="1">
    <citation type="submission" date="2017-05" db="EMBL/GenBank/DDBJ databases">
        <title>Full genome sequence of Pseudorhodoplanes sinuspersici.</title>
        <authorList>
            <person name="Dastgheib S.M.M."/>
            <person name="Shavandi M."/>
            <person name="Tirandaz H."/>
        </authorList>
    </citation>
    <scope>NUCLEOTIDE SEQUENCE [LARGE SCALE GENOMIC DNA]</scope>
    <source>
        <strain evidence="3 4">RIPI110</strain>
    </source>
</reference>
<dbReference type="KEGG" id="psin:CAK95_23180"/>
<protein>
    <submittedName>
        <fullName evidence="3">DUF1311 domain-containing protein</fullName>
    </submittedName>
</protein>
<feature type="domain" description="Lysozyme inhibitor LprI-like N-terminal" evidence="2">
    <location>
        <begin position="69"/>
        <end position="150"/>
    </location>
</feature>
<evidence type="ECO:0000259" key="2">
    <source>
        <dbReference type="Pfam" id="PF07007"/>
    </source>
</evidence>
<dbReference type="AlphaFoldDB" id="A0A1W7A137"/>
<name>A0A1W7A137_9HYPH</name>
<gene>
    <name evidence="3" type="ORF">CAK95_23180</name>
</gene>
<keyword evidence="1" id="KW-0732">Signal</keyword>
<feature type="signal peptide" evidence="1">
    <location>
        <begin position="1"/>
        <end position="15"/>
    </location>
</feature>
<organism evidence="3 4">
    <name type="scientific">Pseudorhodoplanes sinuspersici</name>
    <dbReference type="NCBI Taxonomy" id="1235591"/>
    <lineage>
        <taxon>Bacteria</taxon>
        <taxon>Pseudomonadati</taxon>
        <taxon>Pseudomonadota</taxon>
        <taxon>Alphaproteobacteria</taxon>
        <taxon>Hyphomicrobiales</taxon>
        <taxon>Pseudorhodoplanes</taxon>
    </lineage>
</organism>
<dbReference type="Gene3D" id="1.20.1270.180">
    <property type="match status" value="1"/>
</dbReference>
<dbReference type="Proteomes" id="UP000194137">
    <property type="component" value="Chromosome"/>
</dbReference>
<evidence type="ECO:0000313" key="3">
    <source>
        <dbReference type="EMBL" id="ARQ03141.1"/>
    </source>
</evidence>
<keyword evidence="4" id="KW-1185">Reference proteome</keyword>
<feature type="chain" id="PRO_5013071806" evidence="1">
    <location>
        <begin position="16"/>
        <end position="160"/>
    </location>
</feature>
<dbReference type="Pfam" id="PF07007">
    <property type="entry name" value="LprI"/>
    <property type="match status" value="1"/>
</dbReference>
<dbReference type="EMBL" id="CP021112">
    <property type="protein sequence ID" value="ARQ03141.1"/>
    <property type="molecule type" value="Genomic_DNA"/>
</dbReference>
<evidence type="ECO:0000313" key="4">
    <source>
        <dbReference type="Proteomes" id="UP000194137"/>
    </source>
</evidence>
<dbReference type="InterPro" id="IPR009739">
    <property type="entry name" value="LprI-like_N"/>
</dbReference>
<accession>A0A1W7A137</accession>
<evidence type="ECO:0000256" key="1">
    <source>
        <dbReference type="SAM" id="SignalP"/>
    </source>
</evidence>